<proteinExistence type="predicted"/>
<dbReference type="InterPro" id="IPR003738">
    <property type="entry name" value="SRAP"/>
</dbReference>
<protein>
    <submittedName>
        <fullName evidence="1">SOS response-associated peptidase family protein</fullName>
    </submittedName>
</protein>
<dbReference type="EMBL" id="CP159925">
    <property type="protein sequence ID" value="XCO74587.1"/>
    <property type="molecule type" value="Genomic_DNA"/>
</dbReference>
<organism evidence="1">
    <name type="scientific">Lysobacter firmicutimachus</name>
    <dbReference type="NCBI Taxonomy" id="1792846"/>
    <lineage>
        <taxon>Bacteria</taxon>
        <taxon>Pseudomonadati</taxon>
        <taxon>Pseudomonadota</taxon>
        <taxon>Gammaproteobacteria</taxon>
        <taxon>Lysobacterales</taxon>
        <taxon>Lysobacteraceae</taxon>
        <taxon>Lysobacter</taxon>
    </lineage>
</organism>
<dbReference type="SUPFAM" id="SSF143081">
    <property type="entry name" value="BB1717-like"/>
    <property type="match status" value="1"/>
</dbReference>
<dbReference type="AlphaFoldDB" id="A0AAU8MQL8"/>
<dbReference type="Gene3D" id="3.90.1680.10">
    <property type="entry name" value="SOS response associated peptidase-like"/>
    <property type="match status" value="1"/>
</dbReference>
<name>A0AAU8MQL8_9GAMM</name>
<accession>A0AAU8MQL8</accession>
<reference evidence="1" key="1">
    <citation type="submission" date="2024-06" db="EMBL/GenBank/DDBJ databases">
        <authorList>
            <person name="Li S."/>
        </authorList>
    </citation>
    <scope>NUCLEOTIDE SEQUENCE</scope>
    <source>
        <strain evidence="1">SR10</strain>
    </source>
</reference>
<dbReference type="Pfam" id="PF02586">
    <property type="entry name" value="SRAP"/>
    <property type="match status" value="1"/>
</dbReference>
<evidence type="ECO:0000313" key="1">
    <source>
        <dbReference type="EMBL" id="XCO74587.1"/>
    </source>
</evidence>
<dbReference type="GO" id="GO:0106300">
    <property type="term" value="P:protein-DNA covalent cross-linking repair"/>
    <property type="evidence" value="ECO:0007669"/>
    <property type="project" value="InterPro"/>
</dbReference>
<sequence>MCYSAKVRAEYREYVREYGAVLSLDAYVREYWEQMGDEWVKKLPKAVRAWFADPQTADEARIQAAIADWEARETTKTQQDLFAQAKRLADAERALQTKVTKKAQNDQRVATNKIGQFKTKLDDLRRTELKPRDSRIYPGSLAPVIVWEDGRRVVKLMRYQCRPAGKPAAYDRQYPGTYNARRDHLEGFWRGQFGHTHGVMLADAFYEHVLRHNMEGRELAPGEAEENVVLEFRPNTGQRMVVACMWSHWKGRGGEPDLLSFAAITDDPPPEVAAAGHDRCIIPIKPENIDAWLQPNPADLAASYAILDDRERPFYEHQLAAAA</sequence>
<gene>
    <name evidence="1" type="ORF">ABU614_19760</name>
</gene>
<dbReference type="GO" id="GO:0003697">
    <property type="term" value="F:single-stranded DNA binding"/>
    <property type="evidence" value="ECO:0007669"/>
    <property type="project" value="InterPro"/>
</dbReference>
<dbReference type="RefSeq" id="WP_363797430.1">
    <property type="nucleotide sequence ID" value="NZ_CP159925.1"/>
</dbReference>
<dbReference type="InterPro" id="IPR036590">
    <property type="entry name" value="SRAP-like"/>
</dbReference>